<feature type="compositionally biased region" description="Basic residues" evidence="2">
    <location>
        <begin position="224"/>
        <end position="237"/>
    </location>
</feature>
<sequence>MFPKATYNPMSMGFQYPGQQHHQQQSPSIYQSQYNGFNRQMQVPFQQAPLPPGQSLPRGQSLPASMRQHPPSNRQNPPPNRQNPPSNRQNPPPNSIYPPNLSQRYEQYEPSAVIQQYDYRHNYVPQGKRHHKHRNISSNGVTDQDLQPDREKSTKKKSKESHQNQSPALENHIKQDETTINDNQEEQSLPIENIPNVNQSEDHGVGVEQQQPQQQQQNSEEKKNRKSRSKKKNHHRHDHVETNNHDDNTYFQTQPSAFFAELPSHVKVHQQPLYTSYNQVYEESILRGDLYQKQAKRSTRLPPEAKQKLLPHEEDKKKPYPVVGYFQQQQQQQQQQQYNDARPPFSPYQPYTARPHFYGPTVPYNPRQAWSNINGNNMVDEQKIDRLRNHIQALEHELHKLQKKLYKATLHRNEVAIRGESHRIQHRSKREAIGSPRQTPVIVELNSTINDNVKEPSTTSSKIHRNRTESDHSSQQGQNHVQHTNEISEQNVTSFDNHVRSQSPDQYQIDSHERTYLNDNQILESEEKISLPKKSSREETAAQLAHAAAAHVNARQQFPPPPPPSSSQPKILHQTDVLPAQEQQIRGQIQCLPVNGNIHHSNDLQQQRNVANLNNNEFHINKDEPRNFESVEKILDAFERIYMKDRKTATTPVKVKYIPDEQHSICYHQRNKNNNNQYRSASPSSQTTTSSSSTWSNTSDEPSLGGLPQKMVIIE</sequence>
<dbReference type="EMBL" id="CAJOBE010002833">
    <property type="protein sequence ID" value="CAF3846254.1"/>
    <property type="molecule type" value="Genomic_DNA"/>
</dbReference>
<keyword evidence="1" id="KW-0175">Coiled coil</keyword>
<feature type="region of interest" description="Disordered" evidence="2">
    <location>
        <begin position="673"/>
        <end position="715"/>
    </location>
</feature>
<organism evidence="5 6">
    <name type="scientific">Rotaria sordida</name>
    <dbReference type="NCBI Taxonomy" id="392033"/>
    <lineage>
        <taxon>Eukaryota</taxon>
        <taxon>Metazoa</taxon>
        <taxon>Spiralia</taxon>
        <taxon>Gnathifera</taxon>
        <taxon>Rotifera</taxon>
        <taxon>Eurotatoria</taxon>
        <taxon>Bdelloidea</taxon>
        <taxon>Philodinida</taxon>
        <taxon>Philodinidae</taxon>
        <taxon>Rotaria</taxon>
    </lineage>
</organism>
<protein>
    <submittedName>
        <fullName evidence="5">Uncharacterized protein</fullName>
    </submittedName>
</protein>
<dbReference type="Proteomes" id="UP000663874">
    <property type="component" value="Unassembled WGS sequence"/>
</dbReference>
<gene>
    <name evidence="4" type="ORF">FNK824_LOCUS17659</name>
    <name evidence="5" type="ORF">JBS370_LOCUS24558</name>
    <name evidence="3" type="ORF">ZHD862_LOCUS24040</name>
</gene>
<feature type="region of interest" description="Disordered" evidence="2">
    <location>
        <begin position="195"/>
        <end position="251"/>
    </location>
</feature>
<feature type="region of interest" description="Disordered" evidence="2">
    <location>
        <begin position="519"/>
        <end position="571"/>
    </location>
</feature>
<feature type="compositionally biased region" description="Polar residues" evidence="2">
    <location>
        <begin position="136"/>
        <end position="145"/>
    </location>
</feature>
<name>A0A819LY18_9BILA</name>
<feature type="compositionally biased region" description="Low complexity" evidence="2">
    <location>
        <begin position="541"/>
        <end position="557"/>
    </location>
</feature>
<evidence type="ECO:0000313" key="4">
    <source>
        <dbReference type="EMBL" id="CAF3846254.1"/>
    </source>
</evidence>
<evidence type="ECO:0000313" key="5">
    <source>
        <dbReference type="EMBL" id="CAF3969615.1"/>
    </source>
</evidence>
<feature type="region of interest" description="Disordered" evidence="2">
    <location>
        <begin position="294"/>
        <end position="315"/>
    </location>
</feature>
<feature type="compositionally biased region" description="Low complexity" evidence="2">
    <location>
        <begin position="209"/>
        <end position="218"/>
    </location>
</feature>
<feature type="compositionally biased region" description="Low complexity" evidence="2">
    <location>
        <begin position="680"/>
        <end position="699"/>
    </location>
</feature>
<evidence type="ECO:0000256" key="2">
    <source>
        <dbReference type="SAM" id="MobiDB-lite"/>
    </source>
</evidence>
<dbReference type="Proteomes" id="UP000663864">
    <property type="component" value="Unassembled WGS sequence"/>
</dbReference>
<feature type="compositionally biased region" description="Low complexity" evidence="2">
    <location>
        <begin position="15"/>
        <end position="34"/>
    </location>
</feature>
<feature type="region of interest" description="Disordered" evidence="2">
    <location>
        <begin position="126"/>
        <end position="176"/>
    </location>
</feature>
<evidence type="ECO:0000313" key="6">
    <source>
        <dbReference type="Proteomes" id="UP000663836"/>
    </source>
</evidence>
<feature type="region of interest" description="Disordered" evidence="2">
    <location>
        <begin position="1"/>
        <end position="101"/>
    </location>
</feature>
<feature type="compositionally biased region" description="Polar residues" evidence="2">
    <location>
        <begin position="473"/>
        <end position="482"/>
    </location>
</feature>
<feature type="compositionally biased region" description="Basic and acidic residues" evidence="2">
    <location>
        <begin position="238"/>
        <end position="248"/>
    </location>
</feature>
<comment type="caution">
    <text evidence="5">The sequence shown here is derived from an EMBL/GenBank/DDBJ whole genome shotgun (WGS) entry which is preliminary data.</text>
</comment>
<feature type="region of interest" description="Disordered" evidence="2">
    <location>
        <begin position="448"/>
        <end position="482"/>
    </location>
</feature>
<dbReference type="EMBL" id="CAJNOT010001605">
    <property type="protein sequence ID" value="CAF1224505.1"/>
    <property type="molecule type" value="Genomic_DNA"/>
</dbReference>
<accession>A0A819LY18</accession>
<dbReference type="Proteomes" id="UP000663836">
    <property type="component" value="Unassembled WGS sequence"/>
</dbReference>
<reference evidence="5" key="1">
    <citation type="submission" date="2021-02" db="EMBL/GenBank/DDBJ databases">
        <authorList>
            <person name="Nowell W R."/>
        </authorList>
    </citation>
    <scope>NUCLEOTIDE SEQUENCE</scope>
</reference>
<evidence type="ECO:0000256" key="1">
    <source>
        <dbReference type="SAM" id="Coils"/>
    </source>
</evidence>
<feature type="compositionally biased region" description="Polar residues" evidence="2">
    <location>
        <begin position="448"/>
        <end position="461"/>
    </location>
</feature>
<feature type="region of interest" description="Disordered" evidence="2">
    <location>
        <begin position="421"/>
        <end position="440"/>
    </location>
</feature>
<proteinExistence type="predicted"/>
<dbReference type="AlphaFoldDB" id="A0A819LY18"/>
<feature type="coiled-coil region" evidence="1">
    <location>
        <begin position="377"/>
        <end position="411"/>
    </location>
</feature>
<dbReference type="EMBL" id="CAJOBD010003862">
    <property type="protein sequence ID" value="CAF3969615.1"/>
    <property type="molecule type" value="Genomic_DNA"/>
</dbReference>
<evidence type="ECO:0000313" key="3">
    <source>
        <dbReference type="EMBL" id="CAF1224505.1"/>
    </source>
</evidence>
<feature type="compositionally biased region" description="Polar residues" evidence="2">
    <location>
        <begin position="35"/>
        <end position="45"/>
    </location>
</feature>
<feature type="compositionally biased region" description="Basic and acidic residues" evidence="2">
    <location>
        <begin position="525"/>
        <end position="540"/>
    </location>
</feature>
<feature type="compositionally biased region" description="Basic and acidic residues" evidence="2">
    <location>
        <begin position="303"/>
        <end position="315"/>
    </location>
</feature>